<reference evidence="5 6" key="1">
    <citation type="submission" date="2023-07" db="EMBL/GenBank/DDBJ databases">
        <title>Genomic Encyclopedia of Type Strains, Phase IV (KMG-IV): sequencing the most valuable type-strain genomes for metagenomic binning, comparative biology and taxonomic classification.</title>
        <authorList>
            <person name="Goeker M."/>
        </authorList>
    </citation>
    <scope>NUCLEOTIDE SEQUENCE [LARGE SCALE GENOMIC DNA]</scope>
    <source>
        <strain evidence="5 6">DSM 23837</strain>
    </source>
</reference>
<feature type="coiled-coil region" evidence="1">
    <location>
        <begin position="49"/>
        <end position="83"/>
    </location>
</feature>
<comment type="caution">
    <text evidence="5">The sequence shown here is derived from an EMBL/GenBank/DDBJ whole genome shotgun (WGS) entry which is preliminary data.</text>
</comment>
<feature type="region of interest" description="Disordered" evidence="2">
    <location>
        <begin position="648"/>
        <end position="669"/>
    </location>
</feature>
<dbReference type="RefSeq" id="WP_307228756.1">
    <property type="nucleotide sequence ID" value="NZ_JAUSTT010000009.1"/>
</dbReference>
<evidence type="ECO:0000259" key="4">
    <source>
        <dbReference type="Pfam" id="PF20155"/>
    </source>
</evidence>
<keyword evidence="1" id="KW-0175">Coiled coil</keyword>
<name>A0ABT9WS32_9BACI</name>
<keyword evidence="3" id="KW-0472">Membrane</keyword>
<evidence type="ECO:0000313" key="5">
    <source>
        <dbReference type="EMBL" id="MDQ0175981.1"/>
    </source>
</evidence>
<proteinExistence type="predicted"/>
<dbReference type="PANTHER" id="PTHR38812:SF2">
    <property type="entry name" value="MU-LIKE PROPHAGE FLUMU PROTEIN GP42"/>
    <property type="match status" value="1"/>
</dbReference>
<keyword evidence="3" id="KW-1133">Transmembrane helix</keyword>
<accession>A0ABT9WS32</accession>
<feature type="transmembrane region" description="Helical" evidence="3">
    <location>
        <begin position="459"/>
        <end position="478"/>
    </location>
</feature>
<feature type="domain" description="Tape measure protein N-terminal" evidence="4">
    <location>
        <begin position="136"/>
        <end position="305"/>
    </location>
</feature>
<dbReference type="PANTHER" id="PTHR38812">
    <property type="entry name" value="MU-LIKE PROPHAGE FLUMU PROTEIN GP42"/>
    <property type="match status" value="1"/>
</dbReference>
<gene>
    <name evidence="5" type="ORF">J2S08_001817</name>
</gene>
<evidence type="ECO:0000313" key="6">
    <source>
        <dbReference type="Proteomes" id="UP001223586"/>
    </source>
</evidence>
<sequence>MATVTSTLKMFDSFSGPLKNITQSMNIMLSSMESLHRSVDRNNNIGKQFDVARQKIAQANAEINKMTQSISSAEKEQKKLNNQFNKGAELASNIGKKLLAVAATYSGFRAVKDTMSDLISTGVNFHAFRQDSSVAFNTFFGDAKKAQKYMDDMLDFAKTTPFSYPDLLTAGRNMVSFGMEAKNTLPVLQAIGDATKGMGGGAQKLMDIANVFGSIQVSGRLSLGDVNRFHDHGIPALRMLANQAGVTAEEMEKQIQKGVIGANTAIAWLVDGIKNGTDGLEGATAKFGGLMKASKGNWSGAIDSLRSAWRNAGAEITKKHMPKITDGVYKLIDIIKKMPEALGPWVDVFGGVFGYTIKSLQIVLPIMLKIVNIIGMIVNAVGKLWPILEPILIGLATVLLPLIIIKLGIIVSKMWAMVAPAVSVAAAWLGVTWPILLVAGAITTVIWVLNAFGLKTEQITGFVGGLFASLFALIYNGIAITWNAMLALAEFIANVFIDPTYAVKKLAHDMAKFFVDRMYNMALSAENFANAFSKTVLAAIDGVIIGINMLIKAMNHIPGFNIPEIGIRVSDLKQNKISNTFKKVSNALDATAPKSDKKVKDFSKYRMEEKNIYDAFKKGKDIATGALDKTKSPKPDYDMPEFGSDMLDPLGLGKEKGNKGKHGNKPNIGKVDRVGKIDDTVDISSEDLKVMRDLAEMKSIQNFVTLTPTVEVNTGDINNGYDIDTIIRRIEKSLEEEIASAAKGVYS</sequence>
<organism evidence="5 6">
    <name type="scientific">Bacillus chungangensis</name>
    <dbReference type="NCBI Taxonomy" id="587633"/>
    <lineage>
        <taxon>Bacteria</taxon>
        <taxon>Bacillati</taxon>
        <taxon>Bacillota</taxon>
        <taxon>Bacilli</taxon>
        <taxon>Bacillales</taxon>
        <taxon>Bacillaceae</taxon>
        <taxon>Bacillus</taxon>
    </lineage>
</organism>
<dbReference type="Pfam" id="PF20155">
    <property type="entry name" value="TMP_3"/>
    <property type="match status" value="1"/>
</dbReference>
<feature type="transmembrane region" description="Helical" evidence="3">
    <location>
        <begin position="362"/>
        <end position="382"/>
    </location>
</feature>
<evidence type="ECO:0000256" key="1">
    <source>
        <dbReference type="SAM" id="Coils"/>
    </source>
</evidence>
<feature type="transmembrane region" description="Helical" evidence="3">
    <location>
        <begin position="431"/>
        <end position="452"/>
    </location>
</feature>
<protein>
    <submittedName>
        <fullName evidence="5">Tape measure domain-containing protein</fullName>
    </submittedName>
</protein>
<dbReference type="EMBL" id="JAUSTT010000009">
    <property type="protein sequence ID" value="MDQ0175981.1"/>
    <property type="molecule type" value="Genomic_DNA"/>
</dbReference>
<keyword evidence="3" id="KW-0812">Transmembrane</keyword>
<dbReference type="NCBIfam" id="TIGR02675">
    <property type="entry name" value="tape_meas_nterm"/>
    <property type="match status" value="1"/>
</dbReference>
<evidence type="ECO:0000256" key="3">
    <source>
        <dbReference type="SAM" id="Phobius"/>
    </source>
</evidence>
<keyword evidence="6" id="KW-1185">Reference proteome</keyword>
<evidence type="ECO:0000256" key="2">
    <source>
        <dbReference type="SAM" id="MobiDB-lite"/>
    </source>
</evidence>
<dbReference type="InterPro" id="IPR053058">
    <property type="entry name" value="Mulikevirus_tape_measure"/>
</dbReference>
<dbReference type="InterPro" id="IPR013491">
    <property type="entry name" value="Tape_meas_N"/>
</dbReference>
<dbReference type="Proteomes" id="UP001223586">
    <property type="component" value="Unassembled WGS sequence"/>
</dbReference>
<feature type="transmembrane region" description="Helical" evidence="3">
    <location>
        <begin position="391"/>
        <end position="411"/>
    </location>
</feature>